<dbReference type="EMBL" id="CP036272">
    <property type="protein sequence ID" value="QDT60892.1"/>
    <property type="molecule type" value="Genomic_DNA"/>
</dbReference>
<dbReference type="SUPFAM" id="SSF56801">
    <property type="entry name" value="Acetyl-CoA synthetase-like"/>
    <property type="match status" value="1"/>
</dbReference>
<dbReference type="Proteomes" id="UP000315003">
    <property type="component" value="Chromosome"/>
</dbReference>
<evidence type="ECO:0000313" key="2">
    <source>
        <dbReference type="Proteomes" id="UP000315003"/>
    </source>
</evidence>
<keyword evidence="1" id="KW-0436">Ligase</keyword>
<sequence length="462" mass="51250">MRAGCWSAGGRFVALARWPDDPLAVGQQRLAELLQHARDNVPFYADRIPAVDRRQSADPASVLEQIPVTTKDDVEAHFPDQITDGSDPADWRLMSTRGTAQRLITIHGFAKRDAVRAANLRMLCDSGRYRPGLPSVEIPPEVCETVCGDLGETQTGVVSHVMGMLRQRQWRDTQPFRDLRGLIETHWVFHRQTYPGFGLHGSHPDPDTLNQYVARLRTDRPYLVKALATYLTTLARHLQRNDLPPLNIPVIKTMGSRVTPGQRSLIESSFGGKYWDDYGSAEFGTIANECVEHAGLHVYSDWFHVEVVDDAGNPVPDGKVGHVLITDLVNHTMPLIRYKIGDLGRIDRSPCPCGNKTPRLTVHGRAQDIVTLSQGRIQTTDDVLDFLEALPGVDSAQLVDCGDHSYQVSVVPAPNRPLSLDETKQAIVNWLSNPQDSSPPAVDVQTVATIRPESGGKFRYVK</sequence>
<dbReference type="EC" id="6.2.1.30" evidence="1"/>
<organism evidence="1 2">
    <name type="scientific">Stieleria bergensis</name>
    <dbReference type="NCBI Taxonomy" id="2528025"/>
    <lineage>
        <taxon>Bacteria</taxon>
        <taxon>Pseudomonadati</taxon>
        <taxon>Planctomycetota</taxon>
        <taxon>Planctomycetia</taxon>
        <taxon>Pirellulales</taxon>
        <taxon>Pirellulaceae</taxon>
        <taxon>Stieleria</taxon>
    </lineage>
</organism>
<protein>
    <submittedName>
        <fullName evidence="1">Phenylacetate-coenzyme A ligase</fullName>
        <ecNumber evidence="1">6.2.1.30</ecNumber>
    </submittedName>
</protein>
<dbReference type="InterPro" id="IPR042099">
    <property type="entry name" value="ANL_N_sf"/>
</dbReference>
<accession>A0A517SXM7</accession>
<dbReference type="AlphaFoldDB" id="A0A517SXM7"/>
<reference evidence="1 2" key="1">
    <citation type="submission" date="2019-02" db="EMBL/GenBank/DDBJ databases">
        <title>Deep-cultivation of Planctomycetes and their phenomic and genomic characterization uncovers novel biology.</title>
        <authorList>
            <person name="Wiegand S."/>
            <person name="Jogler M."/>
            <person name="Boedeker C."/>
            <person name="Pinto D."/>
            <person name="Vollmers J."/>
            <person name="Rivas-Marin E."/>
            <person name="Kohn T."/>
            <person name="Peeters S.H."/>
            <person name="Heuer A."/>
            <person name="Rast P."/>
            <person name="Oberbeckmann S."/>
            <person name="Bunk B."/>
            <person name="Jeske O."/>
            <person name="Meyerdierks A."/>
            <person name="Storesund J.E."/>
            <person name="Kallscheuer N."/>
            <person name="Luecker S."/>
            <person name="Lage O.M."/>
            <person name="Pohl T."/>
            <person name="Merkel B.J."/>
            <person name="Hornburger P."/>
            <person name="Mueller R.-W."/>
            <person name="Bruemmer F."/>
            <person name="Labrenz M."/>
            <person name="Spormann A.M."/>
            <person name="Op den Camp H."/>
            <person name="Overmann J."/>
            <person name="Amann R."/>
            <person name="Jetten M.S.M."/>
            <person name="Mascher T."/>
            <person name="Medema M.H."/>
            <person name="Devos D.P."/>
            <person name="Kaster A.-K."/>
            <person name="Ovreas L."/>
            <person name="Rohde M."/>
            <person name="Galperin M.Y."/>
            <person name="Jogler C."/>
        </authorList>
    </citation>
    <scope>NUCLEOTIDE SEQUENCE [LARGE SCALE GENOMIC DNA]</scope>
    <source>
        <strain evidence="1 2">SV_7m_r</strain>
    </source>
</reference>
<keyword evidence="2" id="KW-1185">Reference proteome</keyword>
<dbReference type="InterPro" id="IPR053158">
    <property type="entry name" value="CapK_Type1_Caps_Biosynth"/>
</dbReference>
<name>A0A517SXM7_9BACT</name>
<dbReference type="GO" id="GO:0047475">
    <property type="term" value="F:phenylacetate-CoA ligase activity"/>
    <property type="evidence" value="ECO:0007669"/>
    <property type="project" value="UniProtKB-EC"/>
</dbReference>
<dbReference type="Gene3D" id="3.40.50.12780">
    <property type="entry name" value="N-terminal domain of ligase-like"/>
    <property type="match status" value="2"/>
</dbReference>
<proteinExistence type="predicted"/>
<dbReference type="PANTHER" id="PTHR36932:SF1">
    <property type="entry name" value="CAPSULAR POLYSACCHARIDE BIOSYNTHESIS PROTEIN"/>
    <property type="match status" value="1"/>
</dbReference>
<gene>
    <name evidence="1" type="ORF">SV7mr_34210</name>
</gene>
<evidence type="ECO:0000313" key="1">
    <source>
        <dbReference type="EMBL" id="QDT60892.1"/>
    </source>
</evidence>
<dbReference type="PANTHER" id="PTHR36932">
    <property type="entry name" value="CAPSULAR POLYSACCHARIDE BIOSYNTHESIS PROTEIN"/>
    <property type="match status" value="1"/>
</dbReference>